<dbReference type="PANTHER" id="PTHR11086">
    <property type="entry name" value="DEOXYCYTIDYLATE DEAMINASE-RELATED"/>
    <property type="match status" value="1"/>
</dbReference>
<dbReference type="OrthoDB" id="6097599at2759"/>
<dbReference type="InterPro" id="IPR016192">
    <property type="entry name" value="APOBEC/CMP_deaminase_Zn-bd"/>
</dbReference>
<feature type="domain" description="CMP/dCMP-type deaminase" evidence="10">
    <location>
        <begin position="38"/>
        <end position="163"/>
    </location>
</feature>
<dbReference type="Gene3D" id="3.40.140.10">
    <property type="entry name" value="Cytidine Deaminase, domain 2"/>
    <property type="match status" value="1"/>
</dbReference>
<evidence type="ECO:0000256" key="1">
    <source>
        <dbReference type="ARBA" id="ARBA00001947"/>
    </source>
</evidence>
<feature type="compositionally biased region" description="Basic and acidic residues" evidence="9">
    <location>
        <begin position="17"/>
        <end position="30"/>
    </location>
</feature>
<dbReference type="GO" id="GO:0005737">
    <property type="term" value="C:cytoplasm"/>
    <property type="evidence" value="ECO:0007669"/>
    <property type="project" value="TreeGrafter"/>
</dbReference>
<dbReference type="PROSITE" id="PS00903">
    <property type="entry name" value="CYT_DCMP_DEAMINASES_1"/>
    <property type="match status" value="1"/>
</dbReference>
<evidence type="ECO:0000256" key="4">
    <source>
        <dbReference type="ARBA" id="ARBA00022727"/>
    </source>
</evidence>
<accession>A0A8B6F4Y3</accession>
<evidence type="ECO:0000313" key="11">
    <source>
        <dbReference type="EMBL" id="VDI44253.1"/>
    </source>
</evidence>
<proteinExistence type="inferred from homology"/>
<evidence type="ECO:0000256" key="3">
    <source>
        <dbReference type="ARBA" id="ARBA00022723"/>
    </source>
</evidence>
<gene>
    <name evidence="11" type="ORF">MGAL_10B000160</name>
</gene>
<comment type="cofactor">
    <cofactor evidence="1">
        <name>Zn(2+)</name>
        <dbReference type="ChEBI" id="CHEBI:29105"/>
    </cofactor>
</comment>
<dbReference type="FunFam" id="3.40.140.10:FF:000021">
    <property type="entry name" value="Deoxycytidylate deaminase"/>
    <property type="match status" value="1"/>
</dbReference>
<dbReference type="EMBL" id="UYJE01006240">
    <property type="protein sequence ID" value="VDI44253.1"/>
    <property type="molecule type" value="Genomic_DNA"/>
</dbReference>
<keyword evidence="12" id="KW-1185">Reference proteome</keyword>
<dbReference type="InterPro" id="IPR016193">
    <property type="entry name" value="Cytidine_deaminase-like"/>
</dbReference>
<evidence type="ECO:0000256" key="5">
    <source>
        <dbReference type="ARBA" id="ARBA00022801"/>
    </source>
</evidence>
<evidence type="ECO:0000256" key="2">
    <source>
        <dbReference type="ARBA" id="ARBA00006576"/>
    </source>
</evidence>
<reference evidence="11" key="1">
    <citation type="submission" date="2018-11" db="EMBL/GenBank/DDBJ databases">
        <authorList>
            <person name="Alioto T."/>
            <person name="Alioto T."/>
        </authorList>
    </citation>
    <scope>NUCLEOTIDE SEQUENCE</scope>
</reference>
<feature type="compositionally biased region" description="Polar residues" evidence="9">
    <location>
        <begin position="1"/>
        <end position="10"/>
    </location>
</feature>
<evidence type="ECO:0000256" key="6">
    <source>
        <dbReference type="ARBA" id="ARBA00022833"/>
    </source>
</evidence>
<dbReference type="CDD" id="cd01286">
    <property type="entry name" value="deoxycytidylate_deaminase"/>
    <property type="match status" value="1"/>
</dbReference>
<keyword evidence="4" id="KW-0545">Nucleotide biosynthesis</keyword>
<dbReference type="InterPro" id="IPR002125">
    <property type="entry name" value="CMP_dCMP_dom"/>
</dbReference>
<dbReference type="InterPro" id="IPR015517">
    <property type="entry name" value="dCMP_deaminase-rel"/>
</dbReference>
<dbReference type="InterPro" id="IPR035105">
    <property type="entry name" value="Deoxycytidylate_deaminase_dom"/>
</dbReference>
<protein>
    <recommendedName>
        <fullName evidence="8">dCMP deaminase</fullName>
        <ecNumber evidence="7">3.5.4.12</ecNumber>
    </recommendedName>
    <alternativeName>
        <fullName evidence="8">dCMP deaminase</fullName>
    </alternativeName>
</protein>
<dbReference type="AlphaFoldDB" id="A0A8B6F4Y3"/>
<evidence type="ECO:0000313" key="12">
    <source>
        <dbReference type="Proteomes" id="UP000596742"/>
    </source>
</evidence>
<organism evidence="11 12">
    <name type="scientific">Mytilus galloprovincialis</name>
    <name type="common">Mediterranean mussel</name>
    <dbReference type="NCBI Taxonomy" id="29158"/>
    <lineage>
        <taxon>Eukaryota</taxon>
        <taxon>Metazoa</taxon>
        <taxon>Spiralia</taxon>
        <taxon>Lophotrochozoa</taxon>
        <taxon>Mollusca</taxon>
        <taxon>Bivalvia</taxon>
        <taxon>Autobranchia</taxon>
        <taxon>Pteriomorphia</taxon>
        <taxon>Mytilida</taxon>
        <taxon>Mytiloidea</taxon>
        <taxon>Mytilidae</taxon>
        <taxon>Mytilinae</taxon>
        <taxon>Mytilus</taxon>
    </lineage>
</organism>
<keyword evidence="6" id="KW-0862">Zinc</keyword>
<evidence type="ECO:0000256" key="8">
    <source>
        <dbReference type="ARBA" id="ARBA00041763"/>
    </source>
</evidence>
<dbReference type="Pfam" id="PF00383">
    <property type="entry name" value="dCMP_cyt_deam_1"/>
    <property type="match status" value="1"/>
</dbReference>
<keyword evidence="3" id="KW-0479">Metal-binding</keyword>
<dbReference type="Proteomes" id="UP000596742">
    <property type="component" value="Unassembled WGS sequence"/>
</dbReference>
<evidence type="ECO:0000256" key="9">
    <source>
        <dbReference type="SAM" id="MobiDB-lite"/>
    </source>
</evidence>
<sequence>MGKTNKSSSKAQKRKRIQDTQRKETKVKSSDRRKWHLEWEEYFMALAFLSAQRSKDPKTKVGACIVNKDKRIVGMGYNGMPNNCKDEDFPWGKGQTAEDNKHLYVCHAELNAVVNKIQADIRGCRMYVTLFPCNECAKIIIQSGIEEVIYYKMPDMPADKTKAEEKTEKIKATQKMFQYKNIVKLREYENKQEGETVFKIETKDSKCRVMISL</sequence>
<dbReference type="GO" id="GO:0009165">
    <property type="term" value="P:nucleotide biosynthetic process"/>
    <property type="evidence" value="ECO:0007669"/>
    <property type="project" value="UniProtKB-KW"/>
</dbReference>
<name>A0A8B6F4Y3_MYTGA</name>
<dbReference type="EC" id="3.5.4.12" evidence="7"/>
<feature type="region of interest" description="Disordered" evidence="9">
    <location>
        <begin position="1"/>
        <end position="30"/>
    </location>
</feature>
<dbReference type="PROSITE" id="PS51747">
    <property type="entry name" value="CYT_DCMP_DEAMINASES_2"/>
    <property type="match status" value="1"/>
</dbReference>
<comment type="caution">
    <text evidence="11">The sequence shown here is derived from an EMBL/GenBank/DDBJ whole genome shotgun (WGS) entry which is preliminary data.</text>
</comment>
<dbReference type="GO" id="GO:0004132">
    <property type="term" value="F:dCMP deaminase activity"/>
    <property type="evidence" value="ECO:0007669"/>
    <property type="project" value="UniProtKB-EC"/>
</dbReference>
<comment type="similarity">
    <text evidence="2">Belongs to the cytidine and deoxycytidylate deaminase family.</text>
</comment>
<keyword evidence="5 11" id="KW-0378">Hydrolase</keyword>
<evidence type="ECO:0000256" key="7">
    <source>
        <dbReference type="ARBA" id="ARBA00038938"/>
    </source>
</evidence>
<evidence type="ECO:0000259" key="10">
    <source>
        <dbReference type="PROSITE" id="PS51747"/>
    </source>
</evidence>
<dbReference type="PANTHER" id="PTHR11086:SF18">
    <property type="entry name" value="DEOXYCYTIDYLATE DEAMINASE"/>
    <property type="match status" value="1"/>
</dbReference>
<dbReference type="GO" id="GO:0008270">
    <property type="term" value="F:zinc ion binding"/>
    <property type="evidence" value="ECO:0007669"/>
    <property type="project" value="InterPro"/>
</dbReference>
<dbReference type="SUPFAM" id="SSF53927">
    <property type="entry name" value="Cytidine deaminase-like"/>
    <property type="match status" value="1"/>
</dbReference>